<dbReference type="Gene3D" id="3.10.50.40">
    <property type="match status" value="1"/>
</dbReference>
<dbReference type="EC" id="5.2.1.8" evidence="1"/>
<dbReference type="InterPro" id="IPR044239">
    <property type="entry name" value="FKBP20-2-like"/>
</dbReference>
<evidence type="ECO:0000256" key="2">
    <source>
        <dbReference type="SAM" id="MobiDB-lite"/>
    </source>
</evidence>
<dbReference type="Proteomes" id="UP001244341">
    <property type="component" value="Chromosome 5b"/>
</dbReference>
<dbReference type="InterPro" id="IPR046357">
    <property type="entry name" value="PPIase_dom_sf"/>
</dbReference>
<feature type="domain" description="PPIase FKBP-type" evidence="3">
    <location>
        <begin position="217"/>
        <end position="304"/>
    </location>
</feature>
<dbReference type="PROSITE" id="PS50059">
    <property type="entry name" value="FKBP_PPIASE"/>
    <property type="match status" value="1"/>
</dbReference>
<dbReference type="InterPro" id="IPR006311">
    <property type="entry name" value="TAT_signal"/>
</dbReference>
<evidence type="ECO:0000313" key="4">
    <source>
        <dbReference type="EMBL" id="WIA13980.1"/>
    </source>
</evidence>
<keyword evidence="5" id="KW-1185">Reference proteome</keyword>
<evidence type="ECO:0000259" key="3">
    <source>
        <dbReference type="PROSITE" id="PS50059"/>
    </source>
</evidence>
<keyword evidence="1" id="KW-0697">Rotamase</keyword>
<gene>
    <name evidence="4" type="ORF">OEZ85_002543</name>
</gene>
<reference evidence="4 5" key="1">
    <citation type="submission" date="2023-05" db="EMBL/GenBank/DDBJ databases">
        <title>A 100% complete, gapless, phased diploid assembly of the Scenedesmus obliquus UTEX 3031 genome.</title>
        <authorList>
            <person name="Biondi T.C."/>
            <person name="Hanschen E.R."/>
            <person name="Kwon T."/>
            <person name="Eng W."/>
            <person name="Kruse C.P.S."/>
            <person name="Koehler S.I."/>
            <person name="Kunde Y."/>
            <person name="Gleasner C.D."/>
            <person name="You Mak K.T."/>
            <person name="Polle J."/>
            <person name="Hovde B.T."/>
            <person name="Starkenburg S.R."/>
        </authorList>
    </citation>
    <scope>NUCLEOTIDE SEQUENCE [LARGE SCALE GENOMIC DNA]</scope>
    <source>
        <strain evidence="4 5">DOE0152z</strain>
    </source>
</reference>
<comment type="catalytic activity">
    <reaction evidence="1">
        <text>[protein]-peptidylproline (omega=180) = [protein]-peptidylproline (omega=0)</text>
        <dbReference type="Rhea" id="RHEA:16237"/>
        <dbReference type="Rhea" id="RHEA-COMP:10747"/>
        <dbReference type="Rhea" id="RHEA-COMP:10748"/>
        <dbReference type="ChEBI" id="CHEBI:83833"/>
        <dbReference type="ChEBI" id="CHEBI:83834"/>
        <dbReference type="EC" id="5.2.1.8"/>
    </reaction>
</comment>
<sequence>MKQINFVKASAAPARCPYAFRSRTQCVRPRAAACKQPSSQQQSSSSSSGPVSRRDLLAGPAAASVLLLLSQAAGPAAAVELAAEEAVAAAAAAPAPAPAAAAEEVAAAAPEAEAAATPPAPAAAAAPATTITEKITDEGAIRLATSEQATRNMTPTDKQVFALNGRVQAQNRAPIDFPAFIRQGFDITVVGDGYVMDADGLIFKDFVIGSGTLPEEGQQVVFDYTAYNESGAVIDSSYRKGRAAETRLGIQGLIPGFEMGIRSMRPGGKRRIVVPPALGPPVGPSTFFSAKQCEVFDVELRQVRKCERRQMMMFSDVVCE</sequence>
<dbReference type="PANTHER" id="PTHR47414">
    <property type="entry name" value="PEPTIDYL-PROLYL CIS-TRANS ISOMERASE FKBP20-2, CHLOROPLASTIC"/>
    <property type="match status" value="1"/>
</dbReference>
<feature type="compositionally biased region" description="Low complexity" evidence="2">
    <location>
        <begin position="38"/>
        <end position="48"/>
    </location>
</feature>
<dbReference type="EMBL" id="CP126212">
    <property type="protein sequence ID" value="WIA13980.1"/>
    <property type="molecule type" value="Genomic_DNA"/>
</dbReference>
<evidence type="ECO:0000256" key="1">
    <source>
        <dbReference type="PROSITE-ProRule" id="PRU00277"/>
    </source>
</evidence>
<dbReference type="PROSITE" id="PS51318">
    <property type="entry name" value="TAT"/>
    <property type="match status" value="1"/>
</dbReference>
<feature type="region of interest" description="Disordered" evidence="2">
    <location>
        <begin position="30"/>
        <end position="54"/>
    </location>
</feature>
<protein>
    <recommendedName>
        <fullName evidence="1">peptidylprolyl isomerase</fullName>
        <ecNumber evidence="1">5.2.1.8</ecNumber>
    </recommendedName>
</protein>
<accession>A0ABY8TXU8</accession>
<keyword evidence="1" id="KW-0413">Isomerase</keyword>
<dbReference type="InterPro" id="IPR001179">
    <property type="entry name" value="PPIase_FKBP_dom"/>
</dbReference>
<dbReference type="PANTHER" id="PTHR47414:SF1">
    <property type="entry name" value="PEPTIDYL-PROLYL CIS-TRANS ISOMERASE FKBP20-2, CHLOROPLASTIC"/>
    <property type="match status" value="1"/>
</dbReference>
<name>A0ABY8TXU8_TETOB</name>
<organism evidence="4 5">
    <name type="scientific">Tetradesmus obliquus</name>
    <name type="common">Green alga</name>
    <name type="synonym">Acutodesmus obliquus</name>
    <dbReference type="NCBI Taxonomy" id="3088"/>
    <lineage>
        <taxon>Eukaryota</taxon>
        <taxon>Viridiplantae</taxon>
        <taxon>Chlorophyta</taxon>
        <taxon>core chlorophytes</taxon>
        <taxon>Chlorophyceae</taxon>
        <taxon>CS clade</taxon>
        <taxon>Sphaeropleales</taxon>
        <taxon>Scenedesmaceae</taxon>
        <taxon>Tetradesmus</taxon>
    </lineage>
</organism>
<proteinExistence type="predicted"/>
<evidence type="ECO:0000313" key="5">
    <source>
        <dbReference type="Proteomes" id="UP001244341"/>
    </source>
</evidence>
<dbReference type="Pfam" id="PF00254">
    <property type="entry name" value="FKBP_C"/>
    <property type="match status" value="1"/>
</dbReference>
<dbReference type="SUPFAM" id="SSF54534">
    <property type="entry name" value="FKBP-like"/>
    <property type="match status" value="1"/>
</dbReference>